<keyword evidence="3" id="KW-0418">Kinase</keyword>
<feature type="domain" description="Signal transduction histidine kinase internal region" evidence="2">
    <location>
        <begin position="164"/>
        <end position="241"/>
    </location>
</feature>
<dbReference type="GO" id="GO:0016301">
    <property type="term" value="F:kinase activity"/>
    <property type="evidence" value="ECO:0007669"/>
    <property type="project" value="UniProtKB-KW"/>
</dbReference>
<keyword evidence="3" id="KW-0808">Transferase</keyword>
<name>A0ABT8RBA2_9BACT</name>
<feature type="transmembrane region" description="Helical" evidence="1">
    <location>
        <begin position="80"/>
        <end position="99"/>
    </location>
</feature>
<evidence type="ECO:0000259" key="2">
    <source>
        <dbReference type="Pfam" id="PF06580"/>
    </source>
</evidence>
<keyword evidence="1" id="KW-0472">Membrane</keyword>
<dbReference type="InterPro" id="IPR010559">
    <property type="entry name" value="Sig_transdc_His_kin_internal"/>
</dbReference>
<dbReference type="PANTHER" id="PTHR34220">
    <property type="entry name" value="SENSOR HISTIDINE KINASE YPDA"/>
    <property type="match status" value="1"/>
</dbReference>
<evidence type="ECO:0000313" key="4">
    <source>
        <dbReference type="Proteomes" id="UP001168528"/>
    </source>
</evidence>
<keyword evidence="4" id="KW-1185">Reference proteome</keyword>
<dbReference type="PANTHER" id="PTHR34220:SF7">
    <property type="entry name" value="SENSOR HISTIDINE KINASE YPDA"/>
    <property type="match status" value="1"/>
</dbReference>
<reference evidence="3" key="1">
    <citation type="submission" date="2023-07" db="EMBL/GenBank/DDBJ databases">
        <title>The genome sequence of Rhodocytophaga aerolata KACC 12507.</title>
        <authorList>
            <person name="Zhang X."/>
        </authorList>
    </citation>
    <scope>NUCLEOTIDE SEQUENCE</scope>
    <source>
        <strain evidence="3">KACC 12507</strain>
    </source>
</reference>
<comment type="caution">
    <text evidence="3">The sequence shown here is derived from an EMBL/GenBank/DDBJ whole genome shotgun (WGS) entry which is preliminary data.</text>
</comment>
<organism evidence="3 4">
    <name type="scientific">Rhodocytophaga aerolata</name>
    <dbReference type="NCBI Taxonomy" id="455078"/>
    <lineage>
        <taxon>Bacteria</taxon>
        <taxon>Pseudomonadati</taxon>
        <taxon>Bacteroidota</taxon>
        <taxon>Cytophagia</taxon>
        <taxon>Cytophagales</taxon>
        <taxon>Rhodocytophagaceae</taxon>
        <taxon>Rhodocytophaga</taxon>
    </lineage>
</organism>
<keyword evidence="1" id="KW-1133">Transmembrane helix</keyword>
<gene>
    <name evidence="3" type="ORF">Q0590_17295</name>
</gene>
<dbReference type="RefSeq" id="WP_302038837.1">
    <property type="nucleotide sequence ID" value="NZ_JAUKPO010000009.1"/>
</dbReference>
<dbReference type="Pfam" id="PF06580">
    <property type="entry name" value="His_kinase"/>
    <property type="match status" value="1"/>
</dbReference>
<dbReference type="InterPro" id="IPR050640">
    <property type="entry name" value="Bact_2-comp_sensor_kinase"/>
</dbReference>
<sequence>MAPLYQKTMWWRWLSILLKGFFLKLLLDLVFKLLYRNYEIVWTDYLGAILLAAVIVEGMRQINKRLDVTYPWDGDTKRRFFVQAGTNMLLSLLVMLVLRRLMVQRLINPDEFVKLSDELIVNTVVLLAVLASTFVDLGLYLLNKWRFSLAELERFKKENIEFHFEMLKNQVNPHFLFNSLNTLSSLIYTNQDTAAKFVRQLARVYRYVLENRDKEVISLKEELTFLQSFIYLIHLRFSENLKVEIDIPEKMQHKLIAPMTLQMLIENAIKHNIVSHKKPLTIQIYADMFDHITVTNNLQKKEVREYSSNIGLKNISSRYGFITDRKIIIEENRDYFKVRVPLLEKVYETSMLSETANRINK</sequence>
<proteinExistence type="predicted"/>
<evidence type="ECO:0000256" key="1">
    <source>
        <dbReference type="SAM" id="Phobius"/>
    </source>
</evidence>
<keyword evidence="1" id="KW-0812">Transmembrane</keyword>
<feature type="transmembrane region" description="Helical" evidence="1">
    <location>
        <begin position="119"/>
        <end position="142"/>
    </location>
</feature>
<feature type="transmembrane region" description="Helical" evidence="1">
    <location>
        <begin position="12"/>
        <end position="34"/>
    </location>
</feature>
<accession>A0ABT8RBA2</accession>
<feature type="transmembrane region" description="Helical" evidence="1">
    <location>
        <begin position="40"/>
        <end position="59"/>
    </location>
</feature>
<dbReference type="EMBL" id="JAUKPO010000009">
    <property type="protein sequence ID" value="MDO1448032.1"/>
    <property type="molecule type" value="Genomic_DNA"/>
</dbReference>
<evidence type="ECO:0000313" key="3">
    <source>
        <dbReference type="EMBL" id="MDO1448032.1"/>
    </source>
</evidence>
<protein>
    <submittedName>
        <fullName evidence="3">Histidine kinase</fullName>
    </submittedName>
</protein>
<dbReference type="Proteomes" id="UP001168528">
    <property type="component" value="Unassembled WGS sequence"/>
</dbReference>